<evidence type="ECO:0000256" key="8">
    <source>
        <dbReference type="ARBA" id="ARBA00022842"/>
    </source>
</evidence>
<evidence type="ECO:0000256" key="10">
    <source>
        <dbReference type="RuleBase" id="RU003785"/>
    </source>
</evidence>
<dbReference type="EC" id="2.5.1.75" evidence="3"/>
<comment type="similarity">
    <text evidence="2 10">Belongs to the IPP transferase family.</text>
</comment>
<dbReference type="EMBL" id="JAVFKY010000006">
    <property type="protein sequence ID" value="KAK5575209.1"/>
    <property type="molecule type" value="Genomic_DNA"/>
</dbReference>
<keyword evidence="4 10" id="KW-0808">Transferase</keyword>
<sequence length="417" mass="48598">MIKRFFCNSSSNNILNKMKKNQVIIISGGTGIGKSDLSLKLAKQIKGEIIGADSVQIYKHLTVGSNKIIDTNGIPHHLIDIVDLDDNNFCLFDYYKLAKKSIEDIVSRGRIPIFVGGCGFYLDTILKGSRLDLSNDKERDEIKLLFNKIKQEDNWDHYHNLLKTYDPESAEIIQRNDFVRLSKSLYFNTVKGIKFSSQKNEYQDSIADEYDFRTFYLSADRAKMHKSLNKRSEAMFQMGLLEEVYDLLKRDKEIHYKNSKSSDSIGYREITNLLLKPVVRNLNDDSTTPTTSINLKESLDSIEKSEIISTILNFQTANRNYYRRQFSWFKKEKYFEWLNPIENIDVDKYIINSLDLSFEEWQNKRDLKKEDEIRNCSPKETKLISTYKPSDNIINSVLKKSNQLRNSLIQSNPELFD</sequence>
<evidence type="ECO:0000313" key="12">
    <source>
        <dbReference type="Proteomes" id="UP001344447"/>
    </source>
</evidence>
<keyword evidence="5" id="KW-0819">tRNA processing</keyword>
<dbReference type="PANTHER" id="PTHR11088:SF60">
    <property type="entry name" value="TRNA DIMETHYLALLYLTRANSFERASE"/>
    <property type="match status" value="1"/>
</dbReference>
<dbReference type="PANTHER" id="PTHR11088">
    <property type="entry name" value="TRNA DIMETHYLALLYLTRANSFERASE"/>
    <property type="match status" value="1"/>
</dbReference>
<keyword evidence="7 10" id="KW-0067">ATP-binding</keyword>
<dbReference type="NCBIfam" id="TIGR00174">
    <property type="entry name" value="miaA"/>
    <property type="match status" value="1"/>
</dbReference>
<comment type="catalytic activity">
    <reaction evidence="9">
        <text>adenosine(37) in tRNA + dimethylallyl diphosphate = N(6)-dimethylallyladenosine(37) in tRNA + diphosphate</text>
        <dbReference type="Rhea" id="RHEA:26482"/>
        <dbReference type="Rhea" id="RHEA-COMP:10162"/>
        <dbReference type="Rhea" id="RHEA-COMP:10375"/>
        <dbReference type="ChEBI" id="CHEBI:33019"/>
        <dbReference type="ChEBI" id="CHEBI:57623"/>
        <dbReference type="ChEBI" id="CHEBI:74411"/>
        <dbReference type="ChEBI" id="CHEBI:74415"/>
        <dbReference type="EC" id="2.5.1.75"/>
    </reaction>
</comment>
<keyword evidence="6 10" id="KW-0547">Nucleotide-binding</keyword>
<evidence type="ECO:0000256" key="5">
    <source>
        <dbReference type="ARBA" id="ARBA00022694"/>
    </source>
</evidence>
<reference evidence="11 12" key="1">
    <citation type="submission" date="2023-11" db="EMBL/GenBank/DDBJ databases">
        <title>Dfirmibasis_genome.</title>
        <authorList>
            <person name="Edelbroek B."/>
            <person name="Kjellin J."/>
            <person name="Jerlstrom-Hultqvist J."/>
            <person name="Soderbom F."/>
        </authorList>
    </citation>
    <scope>NUCLEOTIDE SEQUENCE [LARGE SCALE GENOMIC DNA]</scope>
    <source>
        <strain evidence="11 12">TNS-C-14</strain>
    </source>
</reference>
<keyword evidence="12" id="KW-1185">Reference proteome</keyword>
<dbReference type="InterPro" id="IPR018022">
    <property type="entry name" value="IPT"/>
</dbReference>
<name>A0AAN7YL28_9MYCE</name>
<proteinExistence type="inferred from homology"/>
<dbReference type="Gene3D" id="1.10.20.140">
    <property type="match status" value="1"/>
</dbReference>
<dbReference type="InterPro" id="IPR027417">
    <property type="entry name" value="P-loop_NTPase"/>
</dbReference>
<dbReference type="AlphaFoldDB" id="A0AAN7YL28"/>
<evidence type="ECO:0000256" key="7">
    <source>
        <dbReference type="ARBA" id="ARBA00022840"/>
    </source>
</evidence>
<comment type="caution">
    <text evidence="11">The sequence shown here is derived from an EMBL/GenBank/DDBJ whole genome shotgun (WGS) entry which is preliminary data.</text>
</comment>
<evidence type="ECO:0000256" key="4">
    <source>
        <dbReference type="ARBA" id="ARBA00022679"/>
    </source>
</evidence>
<dbReference type="Proteomes" id="UP001344447">
    <property type="component" value="Unassembled WGS sequence"/>
</dbReference>
<dbReference type="SUPFAM" id="SSF52540">
    <property type="entry name" value="P-loop containing nucleoside triphosphate hydrolases"/>
    <property type="match status" value="1"/>
</dbReference>
<dbReference type="Pfam" id="PF01715">
    <property type="entry name" value="IPPT"/>
    <property type="match status" value="1"/>
</dbReference>
<protein>
    <recommendedName>
        <fullName evidence="3">tRNA dimethylallyltransferase</fullName>
        <ecNumber evidence="3">2.5.1.75</ecNumber>
    </recommendedName>
</protein>
<dbReference type="InterPro" id="IPR039657">
    <property type="entry name" value="Dimethylallyltransferase"/>
</dbReference>
<evidence type="ECO:0000256" key="1">
    <source>
        <dbReference type="ARBA" id="ARBA00001946"/>
    </source>
</evidence>
<dbReference type="GO" id="GO:0006400">
    <property type="term" value="P:tRNA modification"/>
    <property type="evidence" value="ECO:0007669"/>
    <property type="project" value="TreeGrafter"/>
</dbReference>
<dbReference type="GO" id="GO:0005524">
    <property type="term" value="F:ATP binding"/>
    <property type="evidence" value="ECO:0007669"/>
    <property type="project" value="UniProtKB-KW"/>
</dbReference>
<evidence type="ECO:0000313" key="11">
    <source>
        <dbReference type="EMBL" id="KAK5575209.1"/>
    </source>
</evidence>
<evidence type="ECO:0000256" key="6">
    <source>
        <dbReference type="ARBA" id="ARBA00022741"/>
    </source>
</evidence>
<dbReference type="HAMAP" id="MF_00185">
    <property type="entry name" value="IPP_trans"/>
    <property type="match status" value="1"/>
</dbReference>
<keyword evidence="8" id="KW-0460">Magnesium</keyword>
<organism evidence="11 12">
    <name type="scientific">Dictyostelium firmibasis</name>
    <dbReference type="NCBI Taxonomy" id="79012"/>
    <lineage>
        <taxon>Eukaryota</taxon>
        <taxon>Amoebozoa</taxon>
        <taxon>Evosea</taxon>
        <taxon>Eumycetozoa</taxon>
        <taxon>Dictyostelia</taxon>
        <taxon>Dictyosteliales</taxon>
        <taxon>Dictyosteliaceae</taxon>
        <taxon>Dictyostelium</taxon>
    </lineage>
</organism>
<comment type="cofactor">
    <cofactor evidence="1">
        <name>Mg(2+)</name>
        <dbReference type="ChEBI" id="CHEBI:18420"/>
    </cofactor>
</comment>
<accession>A0AAN7YL28</accession>
<evidence type="ECO:0000256" key="2">
    <source>
        <dbReference type="ARBA" id="ARBA00005842"/>
    </source>
</evidence>
<dbReference type="GO" id="GO:0052381">
    <property type="term" value="F:tRNA dimethylallyltransferase activity"/>
    <property type="evidence" value="ECO:0007669"/>
    <property type="project" value="UniProtKB-EC"/>
</dbReference>
<gene>
    <name evidence="11" type="ORF">RB653_010465</name>
</gene>
<evidence type="ECO:0000256" key="9">
    <source>
        <dbReference type="ARBA" id="ARBA00049563"/>
    </source>
</evidence>
<evidence type="ECO:0000256" key="3">
    <source>
        <dbReference type="ARBA" id="ARBA00012665"/>
    </source>
</evidence>
<dbReference type="Gene3D" id="3.40.50.300">
    <property type="entry name" value="P-loop containing nucleotide triphosphate hydrolases"/>
    <property type="match status" value="1"/>
</dbReference>